<proteinExistence type="predicted"/>
<protein>
    <submittedName>
        <fullName evidence="1">Uncharacterized protein</fullName>
    </submittedName>
</protein>
<sequence>MTFTTVTCFICITIGYSVLNMP</sequence>
<dbReference type="AlphaFoldDB" id="A0A0E9TRX1"/>
<organism evidence="1">
    <name type="scientific">Anguilla anguilla</name>
    <name type="common">European freshwater eel</name>
    <name type="synonym">Muraena anguilla</name>
    <dbReference type="NCBI Taxonomy" id="7936"/>
    <lineage>
        <taxon>Eukaryota</taxon>
        <taxon>Metazoa</taxon>
        <taxon>Chordata</taxon>
        <taxon>Craniata</taxon>
        <taxon>Vertebrata</taxon>
        <taxon>Euteleostomi</taxon>
        <taxon>Actinopterygii</taxon>
        <taxon>Neopterygii</taxon>
        <taxon>Teleostei</taxon>
        <taxon>Anguilliformes</taxon>
        <taxon>Anguillidae</taxon>
        <taxon>Anguilla</taxon>
    </lineage>
</organism>
<reference evidence="1" key="2">
    <citation type="journal article" date="2015" name="Fish Shellfish Immunol.">
        <title>Early steps in the European eel (Anguilla anguilla)-Vibrio vulnificus interaction in the gills: Role of the RtxA13 toxin.</title>
        <authorList>
            <person name="Callol A."/>
            <person name="Pajuelo D."/>
            <person name="Ebbesson L."/>
            <person name="Teles M."/>
            <person name="MacKenzie S."/>
            <person name="Amaro C."/>
        </authorList>
    </citation>
    <scope>NUCLEOTIDE SEQUENCE</scope>
</reference>
<reference evidence="1" key="1">
    <citation type="submission" date="2014-11" db="EMBL/GenBank/DDBJ databases">
        <authorList>
            <person name="Amaro Gonzalez C."/>
        </authorList>
    </citation>
    <scope>NUCLEOTIDE SEQUENCE</scope>
</reference>
<dbReference type="EMBL" id="GBXM01052128">
    <property type="protein sequence ID" value="JAH56449.1"/>
    <property type="molecule type" value="Transcribed_RNA"/>
</dbReference>
<evidence type="ECO:0000313" key="1">
    <source>
        <dbReference type="EMBL" id="JAH56449.1"/>
    </source>
</evidence>
<name>A0A0E9TRX1_ANGAN</name>
<accession>A0A0E9TRX1</accession>